<dbReference type="GeneID" id="17036832"/>
<sequence>MGPLPGLLWFLKKGHSINQLSEDRKFSIKRAHRHRMESKISRTQQNSASRFQAVGAAKCNYRCHTIRPVIS</sequence>
<dbReference type="KEGG" id="csl:COCSUDRAFT_34414"/>
<reference evidence="1 2" key="1">
    <citation type="journal article" date="2012" name="Genome Biol.">
        <title>The genome of the polar eukaryotic microalga coccomyxa subellipsoidea reveals traits of cold adaptation.</title>
        <authorList>
            <person name="Blanc G."/>
            <person name="Agarkova I."/>
            <person name="Grimwood J."/>
            <person name="Kuo A."/>
            <person name="Brueggeman A."/>
            <person name="Dunigan D."/>
            <person name="Gurnon J."/>
            <person name="Ladunga I."/>
            <person name="Lindquist E."/>
            <person name="Lucas S."/>
            <person name="Pangilinan J."/>
            <person name="Proschold T."/>
            <person name="Salamov A."/>
            <person name="Schmutz J."/>
            <person name="Weeks D."/>
            <person name="Yamada T."/>
            <person name="Claverie J.M."/>
            <person name="Grigoriev I."/>
            <person name="Van Etten J."/>
            <person name="Lomsadze A."/>
            <person name="Borodovsky M."/>
        </authorList>
    </citation>
    <scope>NUCLEOTIDE SEQUENCE [LARGE SCALE GENOMIC DNA]</scope>
    <source>
        <strain evidence="1 2">C-169</strain>
    </source>
</reference>
<evidence type="ECO:0000313" key="1">
    <source>
        <dbReference type="EMBL" id="EIE18882.1"/>
    </source>
</evidence>
<dbReference type="Proteomes" id="UP000007264">
    <property type="component" value="Unassembled WGS sequence"/>
</dbReference>
<dbReference type="RefSeq" id="XP_005643426.1">
    <property type="nucleotide sequence ID" value="XM_005643369.1"/>
</dbReference>
<evidence type="ECO:0000313" key="2">
    <source>
        <dbReference type="Proteomes" id="UP000007264"/>
    </source>
</evidence>
<gene>
    <name evidence="1" type="ORF">COCSUDRAFT_34414</name>
</gene>
<dbReference type="EMBL" id="AGSI01000021">
    <property type="protein sequence ID" value="EIE18882.1"/>
    <property type="molecule type" value="Genomic_DNA"/>
</dbReference>
<accession>I0YKG3</accession>
<organism evidence="1 2">
    <name type="scientific">Coccomyxa subellipsoidea (strain C-169)</name>
    <name type="common">Green microalga</name>
    <dbReference type="NCBI Taxonomy" id="574566"/>
    <lineage>
        <taxon>Eukaryota</taxon>
        <taxon>Viridiplantae</taxon>
        <taxon>Chlorophyta</taxon>
        <taxon>core chlorophytes</taxon>
        <taxon>Trebouxiophyceae</taxon>
        <taxon>Trebouxiophyceae incertae sedis</taxon>
        <taxon>Coccomyxaceae</taxon>
        <taxon>Coccomyxa</taxon>
        <taxon>Coccomyxa subellipsoidea</taxon>
    </lineage>
</organism>
<keyword evidence="2" id="KW-1185">Reference proteome</keyword>
<protein>
    <submittedName>
        <fullName evidence="1">Uncharacterized protein</fullName>
    </submittedName>
</protein>
<proteinExistence type="predicted"/>
<name>I0YKG3_COCSC</name>
<dbReference type="AlphaFoldDB" id="I0YKG3"/>
<comment type="caution">
    <text evidence="1">The sequence shown here is derived from an EMBL/GenBank/DDBJ whole genome shotgun (WGS) entry which is preliminary data.</text>
</comment>